<evidence type="ECO:0000313" key="3">
    <source>
        <dbReference type="Proteomes" id="UP000634134"/>
    </source>
</evidence>
<dbReference type="EMBL" id="JACYGY010000001">
    <property type="protein sequence ID" value="MBE9465139.1"/>
    <property type="molecule type" value="Genomic_DNA"/>
</dbReference>
<sequence>MKNLSFFILFALLSGCTHEAITDLPDETETDGKTISFNGFTLKAPSNWYGFKLQGIDSQVGGVTNAVDTLYFDFGWYSYDFSDLQPSLYTKTKVKVNGKEALIVKPIQPGQGLIGIYIKLEGEDRFNLYGVSKNEDEVLRICKSVNFL</sequence>
<accession>A0ABR9WLV1</accession>
<comment type="caution">
    <text evidence="2">The sequence shown here is derived from an EMBL/GenBank/DDBJ whole genome shotgun (WGS) entry which is preliminary data.</text>
</comment>
<feature type="chain" id="PRO_5047367020" description="Lipoprotein" evidence="1">
    <location>
        <begin position="20"/>
        <end position="148"/>
    </location>
</feature>
<evidence type="ECO:0000256" key="1">
    <source>
        <dbReference type="SAM" id="SignalP"/>
    </source>
</evidence>
<proteinExistence type="predicted"/>
<evidence type="ECO:0000313" key="2">
    <source>
        <dbReference type="EMBL" id="MBE9465139.1"/>
    </source>
</evidence>
<keyword evidence="1" id="KW-0732">Signal</keyword>
<organism evidence="2 3">
    <name type="scientific">Dyadobacter subterraneus</name>
    <dbReference type="NCBI Taxonomy" id="2773304"/>
    <lineage>
        <taxon>Bacteria</taxon>
        <taxon>Pseudomonadati</taxon>
        <taxon>Bacteroidota</taxon>
        <taxon>Cytophagia</taxon>
        <taxon>Cytophagales</taxon>
        <taxon>Spirosomataceae</taxon>
        <taxon>Dyadobacter</taxon>
    </lineage>
</organism>
<name>A0ABR9WLV1_9BACT</name>
<evidence type="ECO:0008006" key="4">
    <source>
        <dbReference type="Google" id="ProtNLM"/>
    </source>
</evidence>
<dbReference type="PROSITE" id="PS51257">
    <property type="entry name" value="PROKAR_LIPOPROTEIN"/>
    <property type="match status" value="1"/>
</dbReference>
<protein>
    <recommendedName>
        <fullName evidence="4">Lipoprotein</fullName>
    </recommendedName>
</protein>
<dbReference type="RefSeq" id="WP_194123159.1">
    <property type="nucleotide sequence ID" value="NZ_JACYGY010000001.1"/>
</dbReference>
<feature type="signal peptide" evidence="1">
    <location>
        <begin position="1"/>
        <end position="19"/>
    </location>
</feature>
<gene>
    <name evidence="2" type="ORF">IEE83_24925</name>
</gene>
<dbReference type="Proteomes" id="UP000634134">
    <property type="component" value="Unassembled WGS sequence"/>
</dbReference>
<keyword evidence="3" id="KW-1185">Reference proteome</keyword>
<reference evidence="3" key="1">
    <citation type="submission" date="2023-07" db="EMBL/GenBank/DDBJ databases">
        <title>Dyadobacter sp. nov 'subterranea' isolated from contaminted grondwater.</title>
        <authorList>
            <person name="Szabo I."/>
            <person name="Al-Omari J."/>
            <person name="Szerdahelyi S.G."/>
            <person name="Rado J."/>
        </authorList>
    </citation>
    <scope>NUCLEOTIDE SEQUENCE [LARGE SCALE GENOMIC DNA]</scope>
    <source>
        <strain evidence="3">UP-52</strain>
    </source>
</reference>